<dbReference type="AlphaFoldDB" id="A0A9Q4GHG9"/>
<dbReference type="Pfam" id="PF00877">
    <property type="entry name" value="NLPC_P60"/>
    <property type="match status" value="1"/>
</dbReference>
<feature type="chain" id="PRO_5040269918" evidence="6">
    <location>
        <begin position="32"/>
        <end position="354"/>
    </location>
</feature>
<proteinExistence type="inferred from homology"/>
<reference evidence="8" key="1">
    <citation type="submission" date="2022-11" db="EMBL/GenBank/DDBJ databases">
        <title>Corynebacterium sp. isolated from Penguins.</title>
        <authorList>
            <person name="Sedlar K."/>
            <person name="Svec P."/>
        </authorList>
    </citation>
    <scope>NUCLEOTIDE SEQUENCE</scope>
    <source>
        <strain evidence="8">P7374</strain>
    </source>
</reference>
<keyword evidence="2" id="KW-0645">Protease</keyword>
<comment type="similarity">
    <text evidence="1">Belongs to the peptidase C40 family.</text>
</comment>
<dbReference type="Proteomes" id="UP001071478">
    <property type="component" value="Unassembled WGS sequence"/>
</dbReference>
<evidence type="ECO:0000256" key="2">
    <source>
        <dbReference type="ARBA" id="ARBA00022670"/>
    </source>
</evidence>
<dbReference type="GO" id="GO:0006508">
    <property type="term" value="P:proteolysis"/>
    <property type="evidence" value="ECO:0007669"/>
    <property type="project" value="UniProtKB-KW"/>
</dbReference>
<keyword evidence="3" id="KW-0378">Hydrolase</keyword>
<evidence type="ECO:0000256" key="5">
    <source>
        <dbReference type="SAM" id="Coils"/>
    </source>
</evidence>
<dbReference type="EMBL" id="JAPMKU010000001">
    <property type="protein sequence ID" value="MCX7467373.1"/>
    <property type="molecule type" value="Genomic_DNA"/>
</dbReference>
<sequence length="354" mass="38525">MHFPRFRRQQLVLAGVTAVGMTLFPVASASADPVPDQVQAPVPEDLGSLIEELDRVSHEAEARTEEVKGLEEQLAEREREVEDLRHRAVEAGERADEAERAVAEARAEVNRIAQSRYRGVTVDPLTMLIDASGPQEAIDRSAYLNALSRQYSDSLAVLRSAQAEAGAARSAVSRAQAQAEFRAGDLRVRREKLEKEREELDRRTAEIRDRVENLSAAEKLAWINKNGPVDHSLDGIIGLNPSGMSAVEQAMTKIGAPYVWGATGPDSFDCSGLVVWAYAQQGKHVPRTSQAQMAGGTPVSRDQLQPGDVIGYYPGATHVGIYAGDGMVVHASDYGIPVQVVPMDSMPFVGARRY</sequence>
<evidence type="ECO:0000256" key="4">
    <source>
        <dbReference type="ARBA" id="ARBA00022807"/>
    </source>
</evidence>
<dbReference type="Gene3D" id="3.90.1720.10">
    <property type="entry name" value="endopeptidase domain like (from Nostoc punctiforme)"/>
    <property type="match status" value="1"/>
</dbReference>
<comment type="caution">
    <text evidence="8">The sequence shown here is derived from an EMBL/GenBank/DDBJ whole genome shotgun (WGS) entry which is preliminary data.</text>
</comment>
<dbReference type="InterPro" id="IPR051794">
    <property type="entry name" value="PG_Endopeptidase_C40"/>
</dbReference>
<dbReference type="InterPro" id="IPR038765">
    <property type="entry name" value="Papain-like_cys_pep_sf"/>
</dbReference>
<organism evidence="8 9">
    <name type="scientific">Corynebacterium pygosceleis</name>
    <dbReference type="NCBI Taxonomy" id="2800406"/>
    <lineage>
        <taxon>Bacteria</taxon>
        <taxon>Bacillati</taxon>
        <taxon>Actinomycetota</taxon>
        <taxon>Actinomycetes</taxon>
        <taxon>Mycobacteriales</taxon>
        <taxon>Corynebacteriaceae</taxon>
        <taxon>Corynebacterium</taxon>
    </lineage>
</organism>
<name>A0A9Q4GHG9_9CORY</name>
<dbReference type="InterPro" id="IPR000064">
    <property type="entry name" value="NLP_P60_dom"/>
</dbReference>
<keyword evidence="6" id="KW-0732">Signal</keyword>
<gene>
    <name evidence="8" type="ORF">OS129_00560</name>
</gene>
<dbReference type="Gene3D" id="6.10.250.3150">
    <property type="match status" value="1"/>
</dbReference>
<dbReference type="PROSITE" id="PS51935">
    <property type="entry name" value="NLPC_P60"/>
    <property type="match status" value="1"/>
</dbReference>
<feature type="coiled-coil region" evidence="5">
    <location>
        <begin position="53"/>
        <end position="115"/>
    </location>
</feature>
<keyword evidence="4" id="KW-0788">Thiol protease</keyword>
<accession>A0A9Q4GHG9</accession>
<protein>
    <submittedName>
        <fullName evidence="8">NlpC/P60 family protein</fullName>
    </submittedName>
</protein>
<dbReference type="PANTHER" id="PTHR47359:SF3">
    <property type="entry name" value="NLP_P60 DOMAIN-CONTAINING PROTEIN-RELATED"/>
    <property type="match status" value="1"/>
</dbReference>
<dbReference type="PANTHER" id="PTHR47359">
    <property type="entry name" value="PEPTIDOGLYCAN DL-ENDOPEPTIDASE CWLO"/>
    <property type="match status" value="1"/>
</dbReference>
<evidence type="ECO:0000256" key="1">
    <source>
        <dbReference type="ARBA" id="ARBA00007074"/>
    </source>
</evidence>
<evidence type="ECO:0000313" key="9">
    <source>
        <dbReference type="Proteomes" id="UP001071478"/>
    </source>
</evidence>
<keyword evidence="5" id="KW-0175">Coiled coil</keyword>
<evidence type="ECO:0000256" key="3">
    <source>
        <dbReference type="ARBA" id="ARBA00022801"/>
    </source>
</evidence>
<dbReference type="GO" id="GO:0008234">
    <property type="term" value="F:cysteine-type peptidase activity"/>
    <property type="evidence" value="ECO:0007669"/>
    <property type="project" value="UniProtKB-KW"/>
</dbReference>
<feature type="coiled-coil region" evidence="5">
    <location>
        <begin position="158"/>
        <end position="217"/>
    </location>
</feature>
<dbReference type="SUPFAM" id="SSF54001">
    <property type="entry name" value="Cysteine proteinases"/>
    <property type="match status" value="1"/>
</dbReference>
<evidence type="ECO:0000256" key="6">
    <source>
        <dbReference type="SAM" id="SignalP"/>
    </source>
</evidence>
<feature type="signal peptide" evidence="6">
    <location>
        <begin position="1"/>
        <end position="31"/>
    </location>
</feature>
<evidence type="ECO:0000313" key="8">
    <source>
        <dbReference type="EMBL" id="MCX7467373.1"/>
    </source>
</evidence>
<feature type="domain" description="NlpC/P60" evidence="7">
    <location>
        <begin position="240"/>
        <end position="354"/>
    </location>
</feature>
<evidence type="ECO:0000259" key="7">
    <source>
        <dbReference type="PROSITE" id="PS51935"/>
    </source>
</evidence>